<dbReference type="AlphaFoldDB" id="A0A4E9FIV9"/>
<dbReference type="OrthoDB" id="10418813at2759"/>
<proteinExistence type="predicted"/>
<evidence type="ECO:0000256" key="1">
    <source>
        <dbReference type="SAM" id="MobiDB-lite"/>
    </source>
</evidence>
<dbReference type="EMBL" id="CAAKNF010000194">
    <property type="protein sequence ID" value="VIO95418.1"/>
    <property type="molecule type" value="Genomic_DNA"/>
</dbReference>
<dbReference type="WBParaSite" id="Bm17604.1">
    <property type="protein sequence ID" value="Bm17604.1"/>
    <property type="gene ID" value="WBGene00268747"/>
</dbReference>
<accession>A0A4E9FIV9</accession>
<dbReference type="KEGG" id="bmy:BM_BM17604"/>
<protein>
    <submittedName>
        <fullName evidence="2 4">Uncharacterized protein</fullName>
    </submittedName>
</protein>
<dbReference type="Proteomes" id="UP000006672">
    <property type="component" value="Unassembled WGS sequence"/>
</dbReference>
<keyword evidence="3" id="KW-1185">Reference proteome</keyword>
<evidence type="ECO:0000313" key="3">
    <source>
        <dbReference type="Proteomes" id="UP000006672"/>
    </source>
</evidence>
<dbReference type="RefSeq" id="XP_042935677.1">
    <property type="nucleotide sequence ID" value="XM_043079743.1"/>
</dbReference>
<dbReference type="GeneID" id="66058888"/>
<name>A0A4E9FIV9_BRUMA</name>
<sequence>MSENQKKHSKRRKKYEKDSERHCKNREKYYKSKEKNDEIIEEKVKKEPKNELSENDKTKQLKRYNNEIKDRFMDNANELKQCDKKLQTSHVRYHRKVTRDYAVSPDNTLREITGDMPNLELKHVLSNETIYTDDQLM</sequence>
<dbReference type="CTD" id="66058888"/>
<reference evidence="3" key="1">
    <citation type="journal article" date="2007" name="Science">
        <title>Draft genome of the filarial nematode parasite Brugia malayi.</title>
        <authorList>
            <person name="Ghedin E."/>
            <person name="Wang S."/>
            <person name="Spiro D."/>
            <person name="Caler E."/>
            <person name="Zhao Q."/>
            <person name="Crabtree J."/>
            <person name="Allen J.E."/>
            <person name="Delcher A.L."/>
            <person name="Guiliano D.B."/>
            <person name="Miranda-Saavedra D."/>
            <person name="Angiuoli S.V."/>
            <person name="Creasy T."/>
            <person name="Amedeo P."/>
            <person name="Haas B."/>
            <person name="El-Sayed N.M."/>
            <person name="Wortman J.R."/>
            <person name="Feldblyum T."/>
            <person name="Tallon L."/>
            <person name="Schatz M."/>
            <person name="Shumway M."/>
            <person name="Koo H."/>
            <person name="Salzberg S.L."/>
            <person name="Schobel S."/>
            <person name="Pertea M."/>
            <person name="Pop M."/>
            <person name="White O."/>
            <person name="Barton G.J."/>
            <person name="Carlow C.K."/>
            <person name="Crawford M.J."/>
            <person name="Daub J."/>
            <person name="Dimmic M.W."/>
            <person name="Estes C.F."/>
            <person name="Foster J.M."/>
            <person name="Ganatra M."/>
            <person name="Gregory W.F."/>
            <person name="Johnson N.M."/>
            <person name="Jin J."/>
            <person name="Komuniecki R."/>
            <person name="Korf I."/>
            <person name="Kumar S."/>
            <person name="Laney S."/>
            <person name="Li B.W."/>
            <person name="Li W."/>
            <person name="Lindblom T.H."/>
            <person name="Lustigman S."/>
            <person name="Ma D."/>
            <person name="Maina C.V."/>
            <person name="Martin D.M."/>
            <person name="McCarter J.P."/>
            <person name="McReynolds L."/>
            <person name="Mitreva M."/>
            <person name="Nutman T.B."/>
            <person name="Parkinson J."/>
            <person name="Peregrin-Alvarez J.M."/>
            <person name="Poole C."/>
            <person name="Ren Q."/>
            <person name="Saunders L."/>
            <person name="Sluder A.E."/>
            <person name="Smith K."/>
            <person name="Stanke M."/>
            <person name="Unnasch T.R."/>
            <person name="Ware J."/>
            <person name="Wei A.D."/>
            <person name="Weil G."/>
            <person name="Williams D.J."/>
            <person name="Zhang Y."/>
            <person name="Williams S.A."/>
            <person name="Fraser-Liggett C."/>
            <person name="Slatko B."/>
            <person name="Blaxter M.L."/>
            <person name="Scott A.L."/>
        </authorList>
    </citation>
    <scope>NUCLEOTIDE SEQUENCE</scope>
    <source>
        <strain evidence="3">FR3</strain>
    </source>
</reference>
<feature type="compositionally biased region" description="Basic and acidic residues" evidence="1">
    <location>
        <begin position="15"/>
        <end position="35"/>
    </location>
</feature>
<evidence type="ECO:0000313" key="2">
    <source>
        <dbReference type="EMBL" id="VIO95418.1"/>
    </source>
</evidence>
<reference evidence="2" key="2">
    <citation type="submission" date="2019-04" db="EMBL/GenBank/DDBJ databases">
        <authorList>
            <person name="Howe K."/>
            <person name="Paulini M."/>
            <person name="Williams G."/>
        </authorList>
    </citation>
    <scope>NUCLEOTIDE SEQUENCE [LARGE SCALE GENOMIC DNA]</scope>
    <source>
        <strain evidence="2">FR3</strain>
    </source>
</reference>
<evidence type="ECO:0000313" key="4">
    <source>
        <dbReference type="WBParaSite" id="Bm17604.1"/>
    </source>
</evidence>
<gene>
    <name evidence="2 4" type="primary">Bm17604</name>
    <name evidence="2" type="ORF">BM_BM17604</name>
</gene>
<feature type="region of interest" description="Disordered" evidence="1">
    <location>
        <begin position="1"/>
        <end position="35"/>
    </location>
</feature>
<reference evidence="4" key="3">
    <citation type="submission" date="2019-12" db="UniProtKB">
        <authorList>
            <consortium name="WormBaseParasite"/>
        </authorList>
    </citation>
    <scope>IDENTIFICATION</scope>
</reference>
<organism evidence="2">
    <name type="scientific">Brugia malayi</name>
    <name type="common">Filarial nematode worm</name>
    <dbReference type="NCBI Taxonomy" id="6279"/>
    <lineage>
        <taxon>Eukaryota</taxon>
        <taxon>Metazoa</taxon>
        <taxon>Ecdysozoa</taxon>
        <taxon>Nematoda</taxon>
        <taxon>Chromadorea</taxon>
        <taxon>Rhabditida</taxon>
        <taxon>Spirurina</taxon>
        <taxon>Spiruromorpha</taxon>
        <taxon>Filarioidea</taxon>
        <taxon>Onchocercidae</taxon>
        <taxon>Brugia</taxon>
    </lineage>
</organism>
<accession>A0A5S6PDS7</accession>